<evidence type="ECO:0000256" key="1">
    <source>
        <dbReference type="SAM" id="MobiDB-lite"/>
    </source>
</evidence>
<sequence>MRQEEREAAAARQDAAATRERKAAARERKATARERKGAAAAGSGPGSSTGGAAAATGSGPGCAPSMLAVWRAPPTASCSAAPLPPSATSSSPAPLPPIHGLEHGGMLIAMEARCLLRLCVLKLLIWHRGKITIFSFFSSKMKELELILCSVACN</sequence>
<accession>A0A0A9GE91</accession>
<feature type="region of interest" description="Disordered" evidence="1">
    <location>
        <begin position="1"/>
        <end position="58"/>
    </location>
</feature>
<dbReference type="EMBL" id="GBRH01174491">
    <property type="protein sequence ID" value="JAE23405.1"/>
    <property type="molecule type" value="Transcribed_RNA"/>
</dbReference>
<proteinExistence type="predicted"/>
<reference evidence="2" key="2">
    <citation type="journal article" date="2015" name="Data Brief">
        <title>Shoot transcriptome of the giant reed, Arundo donax.</title>
        <authorList>
            <person name="Barrero R.A."/>
            <person name="Guerrero F.D."/>
            <person name="Moolhuijzen P."/>
            <person name="Goolsby J.A."/>
            <person name="Tidwell J."/>
            <person name="Bellgard S.E."/>
            <person name="Bellgard M.I."/>
        </authorList>
    </citation>
    <scope>NUCLEOTIDE SEQUENCE</scope>
    <source>
        <tissue evidence="2">Shoot tissue taken approximately 20 cm above the soil surface</tissue>
    </source>
</reference>
<dbReference type="AlphaFoldDB" id="A0A0A9GE91"/>
<reference evidence="2" key="1">
    <citation type="submission" date="2014-09" db="EMBL/GenBank/DDBJ databases">
        <authorList>
            <person name="Magalhaes I.L.F."/>
            <person name="Oliveira U."/>
            <person name="Santos F.R."/>
            <person name="Vidigal T.H.D.A."/>
            <person name="Brescovit A.D."/>
            <person name="Santos A.J."/>
        </authorList>
    </citation>
    <scope>NUCLEOTIDE SEQUENCE</scope>
    <source>
        <tissue evidence="2">Shoot tissue taken approximately 20 cm above the soil surface</tissue>
    </source>
</reference>
<evidence type="ECO:0000313" key="2">
    <source>
        <dbReference type="EMBL" id="JAE23405.1"/>
    </source>
</evidence>
<protein>
    <submittedName>
        <fullName evidence="2">Uncharacterized protein</fullName>
    </submittedName>
</protein>
<organism evidence="2">
    <name type="scientific">Arundo donax</name>
    <name type="common">Giant reed</name>
    <name type="synonym">Donax arundinaceus</name>
    <dbReference type="NCBI Taxonomy" id="35708"/>
    <lineage>
        <taxon>Eukaryota</taxon>
        <taxon>Viridiplantae</taxon>
        <taxon>Streptophyta</taxon>
        <taxon>Embryophyta</taxon>
        <taxon>Tracheophyta</taxon>
        <taxon>Spermatophyta</taxon>
        <taxon>Magnoliopsida</taxon>
        <taxon>Liliopsida</taxon>
        <taxon>Poales</taxon>
        <taxon>Poaceae</taxon>
        <taxon>PACMAD clade</taxon>
        <taxon>Arundinoideae</taxon>
        <taxon>Arundineae</taxon>
        <taxon>Arundo</taxon>
    </lineage>
</organism>
<feature type="compositionally biased region" description="Basic and acidic residues" evidence="1">
    <location>
        <begin position="17"/>
        <end position="37"/>
    </location>
</feature>
<name>A0A0A9GE91_ARUDO</name>